<reference evidence="1" key="1">
    <citation type="journal article" date="2021" name="Environ. Microbiol.">
        <title>Gene family expansions and transcriptome signatures uncover fungal adaptations to wood decay.</title>
        <authorList>
            <person name="Hage H."/>
            <person name="Miyauchi S."/>
            <person name="Viragh M."/>
            <person name="Drula E."/>
            <person name="Min B."/>
            <person name="Chaduli D."/>
            <person name="Navarro D."/>
            <person name="Favel A."/>
            <person name="Norest M."/>
            <person name="Lesage-Meessen L."/>
            <person name="Balint B."/>
            <person name="Merenyi Z."/>
            <person name="de Eugenio L."/>
            <person name="Morin E."/>
            <person name="Martinez A.T."/>
            <person name="Baldrian P."/>
            <person name="Stursova M."/>
            <person name="Martinez M.J."/>
            <person name="Novotny C."/>
            <person name="Magnuson J.K."/>
            <person name="Spatafora J.W."/>
            <person name="Maurice S."/>
            <person name="Pangilinan J."/>
            <person name="Andreopoulos W."/>
            <person name="LaButti K."/>
            <person name="Hundley H."/>
            <person name="Na H."/>
            <person name="Kuo A."/>
            <person name="Barry K."/>
            <person name="Lipzen A."/>
            <person name="Henrissat B."/>
            <person name="Riley R."/>
            <person name="Ahrendt S."/>
            <person name="Nagy L.G."/>
            <person name="Grigoriev I.V."/>
            <person name="Martin F."/>
            <person name="Rosso M.N."/>
        </authorList>
    </citation>
    <scope>NUCLEOTIDE SEQUENCE</scope>
    <source>
        <strain evidence="1">CBS 384.51</strain>
    </source>
</reference>
<gene>
    <name evidence="1" type="ORF">BDY19DRAFT_567582</name>
</gene>
<proteinExistence type="predicted"/>
<dbReference type="EMBL" id="MU274904">
    <property type="protein sequence ID" value="KAI0091915.1"/>
    <property type="molecule type" value="Genomic_DNA"/>
</dbReference>
<sequence>MTSVYLGGLPKGISERELRGHLEIYGRLNALSITDKGFAFVEYESETDAKDVVKNFFGKPFMGYDIKIELAKKPRRKLPLPSYPHPVVDRDCVWGHSNDRPFVRFPVVVYNLNPRTCWQELKDFGRIAGGDPVYCDIDRSDRTRGYLEFYSEDAADQFVKAGNGKELLDNIVELHPLGRRKLRPEHGPPSRSPTLSHHRRHSSASSTSVARDAPFPRTPRCWRSST</sequence>
<comment type="caution">
    <text evidence="1">The sequence shown here is derived from an EMBL/GenBank/DDBJ whole genome shotgun (WGS) entry which is preliminary data.</text>
</comment>
<evidence type="ECO:0000313" key="1">
    <source>
        <dbReference type="EMBL" id="KAI0091915.1"/>
    </source>
</evidence>
<dbReference type="Proteomes" id="UP001055072">
    <property type="component" value="Unassembled WGS sequence"/>
</dbReference>
<protein>
    <submittedName>
        <fullName evidence="1">Uncharacterized protein</fullName>
    </submittedName>
</protein>
<keyword evidence="2" id="KW-1185">Reference proteome</keyword>
<name>A0ACB8UD94_9APHY</name>
<evidence type="ECO:0000313" key="2">
    <source>
        <dbReference type="Proteomes" id="UP001055072"/>
    </source>
</evidence>
<accession>A0ACB8UD94</accession>
<organism evidence="1 2">
    <name type="scientific">Irpex rosettiformis</name>
    <dbReference type="NCBI Taxonomy" id="378272"/>
    <lineage>
        <taxon>Eukaryota</taxon>
        <taxon>Fungi</taxon>
        <taxon>Dikarya</taxon>
        <taxon>Basidiomycota</taxon>
        <taxon>Agaricomycotina</taxon>
        <taxon>Agaricomycetes</taxon>
        <taxon>Polyporales</taxon>
        <taxon>Irpicaceae</taxon>
        <taxon>Irpex</taxon>
    </lineage>
</organism>